<dbReference type="Proteomes" id="UP000631653">
    <property type="component" value="Unassembled WGS sequence"/>
</dbReference>
<evidence type="ECO:0000313" key="2">
    <source>
        <dbReference type="Proteomes" id="UP000631653"/>
    </source>
</evidence>
<comment type="caution">
    <text evidence="1">The sequence shown here is derived from an EMBL/GenBank/DDBJ whole genome shotgun (WGS) entry which is preliminary data.</text>
</comment>
<protein>
    <submittedName>
        <fullName evidence="1">Uncharacterized protein</fullName>
    </submittedName>
</protein>
<accession>A0ABX0K3S1</accession>
<evidence type="ECO:0000313" key="1">
    <source>
        <dbReference type="EMBL" id="NHN89308.1"/>
    </source>
</evidence>
<dbReference type="EMBL" id="WOSY01000010">
    <property type="protein sequence ID" value="NHN89308.1"/>
    <property type="molecule type" value="Genomic_DNA"/>
</dbReference>
<organism evidence="1 2">
    <name type="scientific">Acetobacter conturbans</name>
    <dbReference type="NCBI Taxonomy" id="1737472"/>
    <lineage>
        <taxon>Bacteria</taxon>
        <taxon>Pseudomonadati</taxon>
        <taxon>Pseudomonadota</taxon>
        <taxon>Alphaproteobacteria</taxon>
        <taxon>Acetobacterales</taxon>
        <taxon>Acetobacteraceae</taxon>
        <taxon>Acetobacter</taxon>
    </lineage>
</organism>
<keyword evidence="2" id="KW-1185">Reference proteome</keyword>
<reference evidence="1 2" key="1">
    <citation type="journal article" date="2020" name="Int. J. Syst. Evol. Microbiol.">
        <title>Novel acetic acid bacteria from cider fermentations: Acetobacter conturbans sp. nov. and Acetobacter fallax sp. nov.</title>
        <authorList>
            <person name="Sombolestani A.S."/>
            <person name="Cleenwerck I."/>
            <person name="Cnockaert M."/>
            <person name="Borremans W."/>
            <person name="Wieme A.D."/>
            <person name="De Vuyst L."/>
            <person name="Vandamme P."/>
        </authorList>
    </citation>
    <scope>NUCLEOTIDE SEQUENCE [LARGE SCALE GENOMIC DNA]</scope>
    <source>
        <strain evidence="1 2">LMG 1627</strain>
    </source>
</reference>
<name>A0ABX0K3S1_9PROT</name>
<proteinExistence type="predicted"/>
<gene>
    <name evidence="1" type="ORF">GOB81_11820</name>
</gene>
<sequence length="14" mass="1646">MRLQRMSQCGHPSD</sequence>